<dbReference type="RefSeq" id="WP_145201249.1">
    <property type="nucleotide sequence ID" value="NZ_CP036267.1"/>
</dbReference>
<evidence type="ECO:0008006" key="4">
    <source>
        <dbReference type="Google" id="ProtNLM"/>
    </source>
</evidence>
<dbReference type="KEGG" id="tpol:Mal48_32660"/>
<accession>A0A517QQY3</accession>
<dbReference type="InterPro" id="IPR007731">
    <property type="entry name" value="DUF669"/>
</dbReference>
<dbReference type="EMBL" id="CP036267">
    <property type="protein sequence ID" value="QDT34009.1"/>
    <property type="molecule type" value="Genomic_DNA"/>
</dbReference>
<reference evidence="2 3" key="1">
    <citation type="submission" date="2019-02" db="EMBL/GenBank/DDBJ databases">
        <title>Deep-cultivation of Planctomycetes and their phenomic and genomic characterization uncovers novel biology.</title>
        <authorList>
            <person name="Wiegand S."/>
            <person name="Jogler M."/>
            <person name="Boedeker C."/>
            <person name="Pinto D."/>
            <person name="Vollmers J."/>
            <person name="Rivas-Marin E."/>
            <person name="Kohn T."/>
            <person name="Peeters S.H."/>
            <person name="Heuer A."/>
            <person name="Rast P."/>
            <person name="Oberbeckmann S."/>
            <person name="Bunk B."/>
            <person name="Jeske O."/>
            <person name="Meyerdierks A."/>
            <person name="Storesund J.E."/>
            <person name="Kallscheuer N."/>
            <person name="Luecker S."/>
            <person name="Lage O.M."/>
            <person name="Pohl T."/>
            <person name="Merkel B.J."/>
            <person name="Hornburger P."/>
            <person name="Mueller R.-W."/>
            <person name="Bruemmer F."/>
            <person name="Labrenz M."/>
            <person name="Spormann A.M."/>
            <person name="Op den Camp H."/>
            <person name="Overmann J."/>
            <person name="Amann R."/>
            <person name="Jetten M.S.M."/>
            <person name="Mascher T."/>
            <person name="Medema M.H."/>
            <person name="Devos D.P."/>
            <person name="Kaster A.-K."/>
            <person name="Ovreas L."/>
            <person name="Rohde M."/>
            <person name="Galperin M.Y."/>
            <person name="Jogler C."/>
        </authorList>
    </citation>
    <scope>NUCLEOTIDE SEQUENCE [LARGE SCALE GENOMIC DNA]</scope>
    <source>
        <strain evidence="2 3">Mal48</strain>
    </source>
</reference>
<dbReference type="Pfam" id="PF05037">
    <property type="entry name" value="DUF669"/>
    <property type="match status" value="1"/>
</dbReference>
<dbReference type="AlphaFoldDB" id="A0A517QQY3"/>
<organism evidence="2 3">
    <name type="scientific">Thalassoglobus polymorphus</name>
    <dbReference type="NCBI Taxonomy" id="2527994"/>
    <lineage>
        <taxon>Bacteria</taxon>
        <taxon>Pseudomonadati</taxon>
        <taxon>Planctomycetota</taxon>
        <taxon>Planctomycetia</taxon>
        <taxon>Planctomycetales</taxon>
        <taxon>Planctomycetaceae</taxon>
        <taxon>Thalassoglobus</taxon>
    </lineage>
</organism>
<evidence type="ECO:0000313" key="3">
    <source>
        <dbReference type="Proteomes" id="UP000315724"/>
    </source>
</evidence>
<keyword evidence="3" id="KW-1185">Reference proteome</keyword>
<evidence type="ECO:0000313" key="2">
    <source>
        <dbReference type="EMBL" id="QDT34009.1"/>
    </source>
</evidence>
<dbReference type="Proteomes" id="UP000315724">
    <property type="component" value="Chromosome"/>
</dbReference>
<evidence type="ECO:0000256" key="1">
    <source>
        <dbReference type="SAM" id="MobiDB-lite"/>
    </source>
</evidence>
<feature type="region of interest" description="Disordered" evidence="1">
    <location>
        <begin position="119"/>
        <end position="155"/>
    </location>
</feature>
<protein>
    <recommendedName>
        <fullName evidence="4">DUF669 domain-containing protein</fullName>
    </recommendedName>
</protein>
<gene>
    <name evidence="2" type="ORF">Mal48_32660</name>
</gene>
<name>A0A517QQY3_9PLAN</name>
<dbReference type="OrthoDB" id="5220at2"/>
<sequence length="155" mass="16691">MANLHGFDANQVEPVSSFEPLPAGKYAAAITDSEMKPTKAGTGNYLQLTFEVLDGPHKGRLLWARLNLDNPNATAVQIARAELSAICRAVGVMAPKDSVELHNLPLVISVKLKRRSDTGELQNEIGGYSPRNDKATQTPSAKTTAPPWQRSAQTA</sequence>
<proteinExistence type="predicted"/>